<feature type="repeat" description="WD" evidence="3">
    <location>
        <begin position="874"/>
        <end position="917"/>
    </location>
</feature>
<comment type="caution">
    <text evidence="5">The sequence shown here is derived from an EMBL/GenBank/DDBJ whole genome shotgun (WGS) entry which is preliminary data.</text>
</comment>
<dbReference type="InterPro" id="IPR027417">
    <property type="entry name" value="P-loop_NTPase"/>
</dbReference>
<dbReference type="InterPro" id="IPR056884">
    <property type="entry name" value="NPHP3-like_N"/>
</dbReference>
<dbReference type="Pfam" id="PF24883">
    <property type="entry name" value="NPHP3_N"/>
    <property type="match status" value="1"/>
</dbReference>
<organism evidence="5 6">
    <name type="scientific">Pyrrhoderma noxium</name>
    <dbReference type="NCBI Taxonomy" id="2282107"/>
    <lineage>
        <taxon>Eukaryota</taxon>
        <taxon>Fungi</taxon>
        <taxon>Dikarya</taxon>
        <taxon>Basidiomycota</taxon>
        <taxon>Agaricomycotina</taxon>
        <taxon>Agaricomycetes</taxon>
        <taxon>Hymenochaetales</taxon>
        <taxon>Hymenochaetaceae</taxon>
        <taxon>Pyrrhoderma</taxon>
    </lineage>
</organism>
<dbReference type="SUPFAM" id="SSF52540">
    <property type="entry name" value="P-loop containing nucleoside triphosphate hydrolases"/>
    <property type="match status" value="1"/>
</dbReference>
<feature type="repeat" description="WD" evidence="3">
    <location>
        <begin position="1079"/>
        <end position="1120"/>
    </location>
</feature>
<dbReference type="Proteomes" id="UP000217199">
    <property type="component" value="Unassembled WGS sequence"/>
</dbReference>
<dbReference type="PROSITE" id="PS50082">
    <property type="entry name" value="WD_REPEATS_2"/>
    <property type="match status" value="9"/>
</dbReference>
<dbReference type="PANTHER" id="PTHR22847:SF637">
    <property type="entry name" value="WD REPEAT DOMAIN 5B"/>
    <property type="match status" value="1"/>
</dbReference>
<accession>A0A286U5C2</accession>
<dbReference type="Gene3D" id="3.40.50.300">
    <property type="entry name" value="P-loop containing nucleotide triphosphate hydrolases"/>
    <property type="match status" value="1"/>
</dbReference>
<evidence type="ECO:0000256" key="3">
    <source>
        <dbReference type="PROSITE-ProRule" id="PRU00221"/>
    </source>
</evidence>
<feature type="repeat" description="WD" evidence="3">
    <location>
        <begin position="955"/>
        <end position="989"/>
    </location>
</feature>
<keyword evidence="2" id="KW-0677">Repeat</keyword>
<dbReference type="GO" id="GO:1990234">
    <property type="term" value="C:transferase complex"/>
    <property type="evidence" value="ECO:0007669"/>
    <property type="project" value="UniProtKB-ARBA"/>
</dbReference>
<dbReference type="STRING" id="2282107.A0A286U5C2"/>
<dbReference type="OrthoDB" id="674604at2759"/>
<evidence type="ECO:0000259" key="4">
    <source>
        <dbReference type="PROSITE" id="PS50837"/>
    </source>
</evidence>
<dbReference type="SUPFAM" id="SSF50978">
    <property type="entry name" value="WD40 repeat-like"/>
    <property type="match status" value="3"/>
</dbReference>
<feature type="domain" description="NACHT" evidence="4">
    <location>
        <begin position="80"/>
        <end position="229"/>
    </location>
</feature>
<keyword evidence="6" id="KW-1185">Reference proteome</keyword>
<dbReference type="CDD" id="cd00200">
    <property type="entry name" value="WD40"/>
    <property type="match status" value="2"/>
</dbReference>
<dbReference type="AlphaFoldDB" id="A0A286U5C2"/>
<reference evidence="5 6" key="1">
    <citation type="journal article" date="2017" name="Mol. Ecol.">
        <title>Comparative and population genomic landscape of Phellinus noxius: A hypervariable fungus causing root rot in trees.</title>
        <authorList>
            <person name="Chung C.L."/>
            <person name="Lee T.J."/>
            <person name="Akiba M."/>
            <person name="Lee H.H."/>
            <person name="Kuo T.H."/>
            <person name="Liu D."/>
            <person name="Ke H.M."/>
            <person name="Yokoi T."/>
            <person name="Roa M.B."/>
            <person name="Lu M.J."/>
            <person name="Chang Y.Y."/>
            <person name="Ann P.J."/>
            <person name="Tsai J.N."/>
            <person name="Chen C.Y."/>
            <person name="Tzean S.S."/>
            <person name="Ota Y."/>
            <person name="Hattori T."/>
            <person name="Sahashi N."/>
            <person name="Liou R.F."/>
            <person name="Kikuchi T."/>
            <person name="Tsai I.J."/>
        </authorList>
    </citation>
    <scope>NUCLEOTIDE SEQUENCE [LARGE SCALE GENOMIC DNA]</scope>
    <source>
        <strain evidence="5 6">FFPRI411160</strain>
    </source>
</reference>
<feature type="repeat" description="WD" evidence="3">
    <location>
        <begin position="923"/>
        <end position="954"/>
    </location>
</feature>
<evidence type="ECO:0000256" key="2">
    <source>
        <dbReference type="ARBA" id="ARBA00022737"/>
    </source>
</evidence>
<feature type="repeat" description="WD" evidence="3">
    <location>
        <begin position="788"/>
        <end position="830"/>
    </location>
</feature>
<sequence length="1269" mass="141486">MPLNQTGPNSTANIETYNDYGNVTYVYSPSESNKLKELKDVLKPLSVTDQEANRPKCLKGTRVDLLQQIRTWAQTTDPPNVFVLTGGAGTGKSTVARTIAEEFKSSKSLGCYIFFERGKTDSISITNTVIKTIAYHLACHISAIRESLLDVIKDDHELSFPSAKILFDRLLNEPLHSISISNISNPVLVILDALDECGSIHDQEELADLLKDNVQNLPSNFRFLVTSRPEEGITSLLLGIRSQSHICQHEKLNHTSEDSKKEVVYYVRHELDKLRRDGRIIVRGNWEWDENIDKLGFAAEGLFIWAATAIKFVNGVRAGRFDRLQKLVNDTRGVGMNLDMLYATVLENCIDWKDDEMKERFSSVFSLILFGKTPLLDKDIDEILCYEEDTTSDVLSGLRSLVVFEPDQPIRIHHTSFYDYLTSARCNANWFIDTSVEKNKIASRCFGLMKGQLRFNICDLETSFKLNRDVPDLEKRVNERIRPGFLYTCRYWASHLRDVPYSDKLLSDLEIFAYNQLLYWLEVLSLTGSLYEYLEPVLESAIGWVKNKEGHIPLKISSFLEDALHHLLEFIQPISESTPHIYMSFLPLKRSESDAARHYSKNMKEPTCIECVGEEVKDTPKCIRQISVGSRVSSISLNRDVLSKSASGACLWSVDSGELRKGPFGGDAEVSSWFFGRIIAVNRDGVVDGWNVYTGERIHGLPTIDIGRVTSIANDNWEHYVTGFEDGSIQLWDPQEWTTIGEPLRGHSEKVLALSFSKSVNESLASGSEDQSIIVWNVKRQEKRYPPLKGHSGPITSLAFTISGQQNLVSGSLDGTVCLWKVSSGEMLRAFSASEMGGVYSVAYFYGQHILSGSEDGIIRMWDTKYSKVPPKKLVGHTGKVTSLSVDYSDSSIRFASGSSDGTILVWNRERSHAIVDSSSREIAVSPNGEYLVSVSAYGTVSVWSIETGELILVPLEHSREMTSVSFSPDGFHFASSATDGTVRIWNLDGESITCPCKGQRIGAVRFSPDGKRVASGTENTIRVWDSKSGELVLKPFEGSSGYVHSICYSPDGKRIASGTSDKTICIWDALDGTLLLTLQGHLDRVYSVTYSFKGLYILSGSFDGTIRVWDAKDGKPVCDPIETHEYVISVCFSPDDAYFASGSLDKTACVWNTSTGELLFKANVPSRVASVVFLPSSENQYIKFASADENGSIRIWYVDVDSKGRVWNAANSDGWVIGNDSKLLYWLPSNIRPTLIGGPCIRILNSRLSTTLTSSKYQGSQWTSCFPS</sequence>
<dbReference type="InterPro" id="IPR001680">
    <property type="entry name" value="WD40_rpt"/>
</dbReference>
<dbReference type="PROSITE" id="PS00678">
    <property type="entry name" value="WD_REPEATS_1"/>
    <property type="match status" value="2"/>
</dbReference>
<dbReference type="PRINTS" id="PR00320">
    <property type="entry name" value="GPROTEINBRPT"/>
</dbReference>
<dbReference type="InterPro" id="IPR007111">
    <property type="entry name" value="NACHT_NTPase"/>
</dbReference>
<keyword evidence="5" id="KW-0675">Receptor</keyword>
<dbReference type="SMART" id="SM00320">
    <property type="entry name" value="WD40"/>
    <property type="match status" value="13"/>
</dbReference>
<evidence type="ECO:0000313" key="6">
    <source>
        <dbReference type="Proteomes" id="UP000217199"/>
    </source>
</evidence>
<dbReference type="PANTHER" id="PTHR22847">
    <property type="entry name" value="WD40 REPEAT PROTEIN"/>
    <property type="match status" value="1"/>
</dbReference>
<dbReference type="InterPro" id="IPR036322">
    <property type="entry name" value="WD40_repeat_dom_sf"/>
</dbReference>
<dbReference type="InParanoid" id="A0A286U5C2"/>
<evidence type="ECO:0000256" key="1">
    <source>
        <dbReference type="ARBA" id="ARBA00022574"/>
    </source>
</evidence>
<dbReference type="EMBL" id="NBII01000011">
    <property type="protein sequence ID" value="PAV14754.1"/>
    <property type="molecule type" value="Genomic_DNA"/>
</dbReference>
<feature type="repeat" description="WD" evidence="3">
    <location>
        <begin position="744"/>
        <end position="786"/>
    </location>
</feature>
<feature type="repeat" description="WD" evidence="3">
    <location>
        <begin position="847"/>
        <end position="863"/>
    </location>
</feature>
<dbReference type="InterPro" id="IPR019775">
    <property type="entry name" value="WD40_repeat_CS"/>
</dbReference>
<keyword evidence="1 3" id="KW-0853">WD repeat</keyword>
<dbReference type="PROSITE" id="PS50837">
    <property type="entry name" value="NACHT"/>
    <property type="match status" value="1"/>
</dbReference>
<feature type="repeat" description="WD" evidence="3">
    <location>
        <begin position="1037"/>
        <end position="1078"/>
    </location>
</feature>
<gene>
    <name evidence="5" type="ORF">PNOK_0930700</name>
</gene>
<dbReference type="InterPro" id="IPR015943">
    <property type="entry name" value="WD40/YVTN_repeat-like_dom_sf"/>
</dbReference>
<dbReference type="PROSITE" id="PS50294">
    <property type="entry name" value="WD_REPEATS_REGION"/>
    <property type="match status" value="6"/>
</dbReference>
<name>A0A286U5C2_9AGAM</name>
<dbReference type="Gene3D" id="2.130.10.10">
    <property type="entry name" value="YVTN repeat-like/Quinoprotein amine dehydrogenase"/>
    <property type="match status" value="4"/>
</dbReference>
<dbReference type="InterPro" id="IPR020472">
    <property type="entry name" value="WD40_PAC1"/>
</dbReference>
<proteinExistence type="predicted"/>
<evidence type="ECO:0000313" key="5">
    <source>
        <dbReference type="EMBL" id="PAV14754.1"/>
    </source>
</evidence>
<feature type="repeat" description="WD" evidence="3">
    <location>
        <begin position="1128"/>
        <end position="1162"/>
    </location>
</feature>
<dbReference type="Pfam" id="PF00400">
    <property type="entry name" value="WD40"/>
    <property type="match status" value="10"/>
</dbReference>
<protein>
    <submittedName>
        <fullName evidence="5">Nucleotide-binding-oligomerization-domain like receptor</fullName>
    </submittedName>
</protein>